<evidence type="ECO:0000313" key="2">
    <source>
        <dbReference type="EMBL" id="KAK1340224.1"/>
    </source>
</evidence>
<organism evidence="2 3">
    <name type="scientific">Cnephaeus nilssonii</name>
    <name type="common">Northern bat</name>
    <name type="synonym">Eptesicus nilssonii</name>
    <dbReference type="NCBI Taxonomy" id="3371016"/>
    <lineage>
        <taxon>Eukaryota</taxon>
        <taxon>Metazoa</taxon>
        <taxon>Chordata</taxon>
        <taxon>Craniata</taxon>
        <taxon>Vertebrata</taxon>
        <taxon>Euteleostomi</taxon>
        <taxon>Mammalia</taxon>
        <taxon>Eutheria</taxon>
        <taxon>Laurasiatheria</taxon>
        <taxon>Chiroptera</taxon>
        <taxon>Yangochiroptera</taxon>
        <taxon>Vespertilionidae</taxon>
        <taxon>Cnephaeus</taxon>
    </lineage>
</organism>
<name>A0AA40HZF8_CNENI</name>
<gene>
    <name evidence="2" type="ORF">QTO34_018789</name>
</gene>
<keyword evidence="3" id="KW-1185">Reference proteome</keyword>
<comment type="caution">
    <text evidence="2">The sequence shown here is derived from an EMBL/GenBank/DDBJ whole genome shotgun (WGS) entry which is preliminary data.</text>
</comment>
<sequence length="178" mass="19279">MGTSQAAAREKDKPPTLGSRAPATGPAPVARERDNPHAPRSRVPAAVPVARERDKPPAPQSQAKPPTHGRLRLQSARIKPDKVLGACGRPEGGQPGSQVPAIGQRKEFWVLGSTPKEKLIGNEEFYGHSLESLHLKKEKGSQFGCQSVTCVTTMDPEKLLVPSFKRLRVSPMTAKRKN</sequence>
<dbReference type="Proteomes" id="UP001177744">
    <property type="component" value="Unassembled WGS sequence"/>
</dbReference>
<dbReference type="EMBL" id="JAULJE010000008">
    <property type="protein sequence ID" value="KAK1340224.1"/>
    <property type="molecule type" value="Genomic_DNA"/>
</dbReference>
<evidence type="ECO:0000313" key="3">
    <source>
        <dbReference type="Proteomes" id="UP001177744"/>
    </source>
</evidence>
<proteinExistence type="predicted"/>
<protein>
    <submittedName>
        <fullName evidence="2">Uncharacterized protein</fullName>
    </submittedName>
</protein>
<accession>A0AA40HZF8</accession>
<evidence type="ECO:0000256" key="1">
    <source>
        <dbReference type="SAM" id="MobiDB-lite"/>
    </source>
</evidence>
<feature type="region of interest" description="Disordered" evidence="1">
    <location>
        <begin position="1"/>
        <end position="73"/>
    </location>
</feature>
<dbReference type="AlphaFoldDB" id="A0AA40HZF8"/>
<reference evidence="2" key="1">
    <citation type="submission" date="2023-06" db="EMBL/GenBank/DDBJ databases">
        <title>Reference genome for the Northern bat (Eptesicus nilssonii), a most northern bat species.</title>
        <authorList>
            <person name="Laine V.N."/>
            <person name="Pulliainen A.T."/>
            <person name="Lilley T.M."/>
        </authorList>
    </citation>
    <scope>NUCLEOTIDE SEQUENCE</scope>
    <source>
        <strain evidence="2">BLF_Eptnil</strain>
        <tissue evidence="2">Kidney</tissue>
    </source>
</reference>